<evidence type="ECO:0000256" key="7">
    <source>
        <dbReference type="ARBA" id="ARBA00022967"/>
    </source>
</evidence>
<evidence type="ECO:0000256" key="3">
    <source>
        <dbReference type="ARBA" id="ARBA00022448"/>
    </source>
</evidence>
<evidence type="ECO:0000256" key="1">
    <source>
        <dbReference type="ARBA" id="ARBA00004202"/>
    </source>
</evidence>
<dbReference type="GO" id="GO:0005524">
    <property type="term" value="F:ATP binding"/>
    <property type="evidence" value="ECO:0007669"/>
    <property type="project" value="UniProtKB-KW"/>
</dbReference>
<dbReference type="PROSITE" id="PS50893">
    <property type="entry name" value="ABC_TRANSPORTER_2"/>
    <property type="match status" value="1"/>
</dbReference>
<dbReference type="SMART" id="SM00382">
    <property type="entry name" value="AAA"/>
    <property type="match status" value="1"/>
</dbReference>
<dbReference type="PANTHER" id="PTHR43553:SF24">
    <property type="entry name" value="ENERGY-COUPLING FACTOR TRANSPORTER ATP-BINDING PROTEIN ECFA1"/>
    <property type="match status" value="1"/>
</dbReference>
<dbReference type="InterPro" id="IPR003593">
    <property type="entry name" value="AAA+_ATPase"/>
</dbReference>
<keyword evidence="7" id="KW-1278">Translocase</keyword>
<dbReference type="PROSITE" id="PS00211">
    <property type="entry name" value="ABC_TRANSPORTER_1"/>
    <property type="match status" value="1"/>
</dbReference>
<dbReference type="InterPro" id="IPR003439">
    <property type="entry name" value="ABC_transporter-like_ATP-bd"/>
</dbReference>
<comment type="subcellular location">
    <subcellularLocation>
        <location evidence="1">Cell membrane</location>
        <topology evidence="1">Peripheral membrane protein</topology>
    </subcellularLocation>
</comment>
<proteinExistence type="inferred from homology"/>
<evidence type="ECO:0000313" key="10">
    <source>
        <dbReference type="EMBL" id="MBC9784122.1"/>
    </source>
</evidence>
<evidence type="ECO:0000256" key="2">
    <source>
        <dbReference type="ARBA" id="ARBA00005417"/>
    </source>
</evidence>
<gene>
    <name evidence="10" type="ORF">H1S01_06310</name>
</gene>
<evidence type="ECO:0000256" key="5">
    <source>
        <dbReference type="ARBA" id="ARBA00022741"/>
    </source>
</evidence>
<dbReference type="EMBL" id="JACVHF010000004">
    <property type="protein sequence ID" value="MBC9784122.1"/>
    <property type="molecule type" value="Genomic_DNA"/>
</dbReference>
<keyword evidence="6 10" id="KW-0067">ATP-binding</keyword>
<name>A0ABR7T1P5_HELCL</name>
<dbReference type="Pfam" id="PF00005">
    <property type="entry name" value="ABC_tran"/>
    <property type="match status" value="1"/>
</dbReference>
<comment type="caution">
    <text evidence="10">The sequence shown here is derived from an EMBL/GenBank/DDBJ whole genome shotgun (WGS) entry which is preliminary data.</text>
</comment>
<evidence type="ECO:0000256" key="4">
    <source>
        <dbReference type="ARBA" id="ARBA00022475"/>
    </source>
</evidence>
<keyword evidence="4" id="KW-1003">Cell membrane</keyword>
<keyword evidence="5" id="KW-0547">Nucleotide-binding</keyword>
<evidence type="ECO:0000256" key="6">
    <source>
        <dbReference type="ARBA" id="ARBA00022840"/>
    </source>
</evidence>
<keyword evidence="3" id="KW-0813">Transport</keyword>
<evidence type="ECO:0000256" key="8">
    <source>
        <dbReference type="ARBA" id="ARBA00023136"/>
    </source>
</evidence>
<reference evidence="10 11" key="1">
    <citation type="submission" date="2020-07" db="EMBL/GenBank/DDBJ databases">
        <title>Draft whole-genome sequence of Heliobacterium chlorum DSM 3682, type strain.</title>
        <authorList>
            <person name="Kyndt J.A."/>
            <person name="Meyer T.E."/>
            <person name="Imhoff J.F."/>
        </authorList>
    </citation>
    <scope>NUCLEOTIDE SEQUENCE [LARGE SCALE GENOMIC DNA]</scope>
    <source>
        <strain evidence="10 11">DSM 3682</strain>
    </source>
</reference>
<sequence>MCVSLSDKRPKRKKQIICARQAWEVSPLLSITIENLTFSYPDCSSPALHEINLTMEAGEFIVITGATGAGKSTLLRSINGVIPHFQPGTLQGNVWLDGATPSGRVPVARVSAPQLARFIGSVFDDPEGQIVSPIVEEEIAFGLENTGVDPAQMDGRIAKALADCGISHLRHRATSSLSGGQKQRVAIAAALALAPKILVLDEPTSELDPDGTEAVLNVLSELNKNHGITIIIAEQKVTLLAPLCDRLVLLEKGRIALQGPPRQVFLHPHIFAKLGVELPAPARLAHALVQEGVLPPFDSPDAPPIPLTVEEAFTLSRQLL</sequence>
<comment type="similarity">
    <text evidence="2">Belongs to the ABC transporter superfamily.</text>
</comment>
<protein>
    <submittedName>
        <fullName evidence="10">ATP-binding cassette domain-containing protein</fullName>
    </submittedName>
</protein>
<dbReference type="PANTHER" id="PTHR43553">
    <property type="entry name" value="HEAVY METAL TRANSPORTER"/>
    <property type="match status" value="1"/>
</dbReference>
<dbReference type="Proteomes" id="UP000617402">
    <property type="component" value="Unassembled WGS sequence"/>
</dbReference>
<dbReference type="InterPro" id="IPR050095">
    <property type="entry name" value="ECF_ABC_transporter_ATP-bd"/>
</dbReference>
<keyword evidence="8" id="KW-0472">Membrane</keyword>
<feature type="domain" description="ABC transporter" evidence="9">
    <location>
        <begin position="31"/>
        <end position="277"/>
    </location>
</feature>
<dbReference type="CDD" id="cd03225">
    <property type="entry name" value="ABC_cobalt_CbiO_domain1"/>
    <property type="match status" value="1"/>
</dbReference>
<evidence type="ECO:0000259" key="9">
    <source>
        <dbReference type="PROSITE" id="PS50893"/>
    </source>
</evidence>
<organism evidence="10 11">
    <name type="scientific">Heliobacterium chlorum</name>
    <dbReference type="NCBI Taxonomy" id="2698"/>
    <lineage>
        <taxon>Bacteria</taxon>
        <taxon>Bacillati</taxon>
        <taxon>Bacillota</taxon>
        <taxon>Clostridia</taxon>
        <taxon>Eubacteriales</taxon>
        <taxon>Heliobacteriaceae</taxon>
        <taxon>Heliobacterium</taxon>
    </lineage>
</organism>
<accession>A0ABR7T1P5</accession>
<dbReference type="InterPro" id="IPR015856">
    <property type="entry name" value="ABC_transpr_CbiO/EcfA_su"/>
</dbReference>
<keyword evidence="11" id="KW-1185">Reference proteome</keyword>
<dbReference type="InterPro" id="IPR017871">
    <property type="entry name" value="ABC_transporter-like_CS"/>
</dbReference>
<evidence type="ECO:0000313" key="11">
    <source>
        <dbReference type="Proteomes" id="UP000617402"/>
    </source>
</evidence>
<dbReference type="InterPro" id="IPR027417">
    <property type="entry name" value="P-loop_NTPase"/>
</dbReference>
<dbReference type="Gene3D" id="3.40.50.300">
    <property type="entry name" value="P-loop containing nucleotide triphosphate hydrolases"/>
    <property type="match status" value="1"/>
</dbReference>
<dbReference type="SUPFAM" id="SSF52540">
    <property type="entry name" value="P-loop containing nucleoside triphosphate hydrolases"/>
    <property type="match status" value="1"/>
</dbReference>